<keyword evidence="2" id="KW-1185">Reference proteome</keyword>
<protein>
    <submittedName>
        <fullName evidence="1">Uncharacterized protein</fullName>
    </submittedName>
</protein>
<dbReference type="Proteomes" id="UP000316855">
    <property type="component" value="Chromosome"/>
</dbReference>
<reference evidence="1 2" key="1">
    <citation type="submission" date="2019-02" db="EMBL/GenBank/DDBJ databases">
        <title>Deep-cultivation of Planctomycetes and their phenomic and genomic characterization uncovers novel biology.</title>
        <authorList>
            <person name="Wiegand S."/>
            <person name="Jogler M."/>
            <person name="Boedeker C."/>
            <person name="Pinto D."/>
            <person name="Vollmers J."/>
            <person name="Rivas-Marin E."/>
            <person name="Kohn T."/>
            <person name="Peeters S.H."/>
            <person name="Heuer A."/>
            <person name="Rast P."/>
            <person name="Oberbeckmann S."/>
            <person name="Bunk B."/>
            <person name="Jeske O."/>
            <person name="Meyerdierks A."/>
            <person name="Storesund J.E."/>
            <person name="Kallscheuer N."/>
            <person name="Luecker S."/>
            <person name="Lage O.M."/>
            <person name="Pohl T."/>
            <person name="Merkel B.J."/>
            <person name="Hornburger P."/>
            <person name="Mueller R.-W."/>
            <person name="Bruemmer F."/>
            <person name="Labrenz M."/>
            <person name="Spormann A.M."/>
            <person name="Op den Camp H."/>
            <person name="Overmann J."/>
            <person name="Amann R."/>
            <person name="Jetten M.S.M."/>
            <person name="Mascher T."/>
            <person name="Medema M.H."/>
            <person name="Devos D.P."/>
            <person name="Kaster A.-K."/>
            <person name="Ovreas L."/>
            <person name="Rohde M."/>
            <person name="Galperin M.Y."/>
            <person name="Jogler C."/>
        </authorList>
    </citation>
    <scope>NUCLEOTIDE SEQUENCE [LARGE SCALE GENOMIC DNA]</scope>
    <source>
        <strain evidence="1 2">Pan161</strain>
    </source>
</reference>
<organism evidence="1 2">
    <name type="scientific">Gimesia algae</name>
    <dbReference type="NCBI Taxonomy" id="2527971"/>
    <lineage>
        <taxon>Bacteria</taxon>
        <taxon>Pseudomonadati</taxon>
        <taxon>Planctomycetota</taxon>
        <taxon>Planctomycetia</taxon>
        <taxon>Planctomycetales</taxon>
        <taxon>Planctomycetaceae</taxon>
        <taxon>Gimesia</taxon>
    </lineage>
</organism>
<accession>A0A517VC19</accession>
<proteinExistence type="predicted"/>
<gene>
    <name evidence="1" type="ORF">Pan161_21820</name>
</gene>
<dbReference type="EMBL" id="CP036343">
    <property type="protein sequence ID" value="QDT90529.1"/>
    <property type="molecule type" value="Genomic_DNA"/>
</dbReference>
<dbReference type="AlphaFoldDB" id="A0A517VC19"/>
<name>A0A517VC19_9PLAN</name>
<evidence type="ECO:0000313" key="1">
    <source>
        <dbReference type="EMBL" id="QDT90529.1"/>
    </source>
</evidence>
<evidence type="ECO:0000313" key="2">
    <source>
        <dbReference type="Proteomes" id="UP000316855"/>
    </source>
</evidence>
<sequence>MGGTGCNPVRAQRTGGLSYNERRRAIPPNSSFQNMRIAFKPDAPNSVTSCCLTTTPDYIRGHPRIVDSHKIAGGTGCIPVRAQRTGGLSYNERRRAMPPTSTFQKMRIAFRPASLLQQNRLLTIRSHGNNLHRFADDFFDRFDVGNRIFRQIFHATHAGNVFLPACNGPIHGF</sequence>
<dbReference type="KEGG" id="gax:Pan161_21820"/>